<evidence type="ECO:0000313" key="5">
    <source>
        <dbReference type="Proteomes" id="UP000321947"/>
    </source>
</evidence>
<organism evidence="3 5">
    <name type="scientific">Cucumis melo var. makuwa</name>
    <name type="common">Oriental melon</name>
    <dbReference type="NCBI Taxonomy" id="1194695"/>
    <lineage>
        <taxon>Eukaryota</taxon>
        <taxon>Viridiplantae</taxon>
        <taxon>Streptophyta</taxon>
        <taxon>Embryophyta</taxon>
        <taxon>Tracheophyta</taxon>
        <taxon>Spermatophyta</taxon>
        <taxon>Magnoliopsida</taxon>
        <taxon>eudicotyledons</taxon>
        <taxon>Gunneridae</taxon>
        <taxon>Pentapetalae</taxon>
        <taxon>rosids</taxon>
        <taxon>fabids</taxon>
        <taxon>Cucurbitales</taxon>
        <taxon>Cucurbitaceae</taxon>
        <taxon>Benincaseae</taxon>
        <taxon>Cucumis</taxon>
    </lineage>
</organism>
<name>A0A5D3DGW1_CUCMM</name>
<dbReference type="InterPro" id="IPR041588">
    <property type="entry name" value="Integrase_H2C2"/>
</dbReference>
<dbReference type="Proteomes" id="UP000321393">
    <property type="component" value="Unassembled WGS sequence"/>
</dbReference>
<dbReference type="AlphaFoldDB" id="A0A5D3DGW1"/>
<proteinExistence type="predicted"/>
<sequence>MPCLGNQKIDGRIEAGDTALYLTSRCAEVQGQVVISISSSLLPTIMHTYHDSVFRGHSGFPRTYKRMTSELYWKGMKKDIKKYCDECVICQRNKFSALSSAGLLMPLEIPDAIWNRLSKYAHFLPLKHPYTAKSVAEVFVKEVLKLHGYPKSIVSDRDKVFISHFWKEMFRLAGTKLNRSSSYHPQSDGQTEVVNKSVEAYLRCFCGEKPNKLSQWIHWVEYWYNTTYHNSIEITPFQAVYGRLPPPLIQY</sequence>
<dbReference type="InterPro" id="IPR012337">
    <property type="entry name" value="RNaseH-like_sf"/>
</dbReference>
<dbReference type="InterPro" id="IPR050951">
    <property type="entry name" value="Retrovirus_Pol_polyprotein"/>
</dbReference>
<dbReference type="EMBL" id="SSTE01018921">
    <property type="protein sequence ID" value="KAA0037661.1"/>
    <property type="molecule type" value="Genomic_DNA"/>
</dbReference>
<feature type="domain" description="Integrase catalytic" evidence="1">
    <location>
        <begin position="131"/>
        <end position="244"/>
    </location>
</feature>
<dbReference type="InterPro" id="IPR036397">
    <property type="entry name" value="RNaseH_sf"/>
</dbReference>
<dbReference type="OrthoDB" id="2013610at2759"/>
<comment type="caution">
    <text evidence="3">The sequence shown here is derived from an EMBL/GenBank/DDBJ whole genome shotgun (WGS) entry which is preliminary data.</text>
</comment>
<dbReference type="Pfam" id="PF17921">
    <property type="entry name" value="Integrase_H2C2"/>
    <property type="match status" value="1"/>
</dbReference>
<evidence type="ECO:0000259" key="1">
    <source>
        <dbReference type="PROSITE" id="PS50994"/>
    </source>
</evidence>
<dbReference type="PROSITE" id="PS50994">
    <property type="entry name" value="INTEGRASE"/>
    <property type="match status" value="1"/>
</dbReference>
<dbReference type="InterPro" id="IPR001584">
    <property type="entry name" value="Integrase_cat-core"/>
</dbReference>
<evidence type="ECO:0000313" key="2">
    <source>
        <dbReference type="EMBL" id="KAA0037661.1"/>
    </source>
</evidence>
<dbReference type="GO" id="GO:0003676">
    <property type="term" value="F:nucleic acid binding"/>
    <property type="evidence" value="ECO:0007669"/>
    <property type="project" value="InterPro"/>
</dbReference>
<dbReference type="PANTHER" id="PTHR37984">
    <property type="entry name" value="PROTEIN CBG26694"/>
    <property type="match status" value="1"/>
</dbReference>
<dbReference type="PANTHER" id="PTHR37984:SF5">
    <property type="entry name" value="PROTEIN NYNRIN-LIKE"/>
    <property type="match status" value="1"/>
</dbReference>
<dbReference type="FunFam" id="1.10.340.70:FF:000001">
    <property type="entry name" value="Retrovirus-related Pol polyprotein from transposon gypsy-like Protein"/>
    <property type="match status" value="1"/>
</dbReference>
<dbReference type="SUPFAM" id="SSF53098">
    <property type="entry name" value="Ribonuclease H-like"/>
    <property type="match status" value="1"/>
</dbReference>
<evidence type="ECO:0000313" key="4">
    <source>
        <dbReference type="Proteomes" id="UP000321393"/>
    </source>
</evidence>
<reference evidence="4 5" key="1">
    <citation type="submission" date="2019-08" db="EMBL/GenBank/DDBJ databases">
        <title>Draft genome sequences of two oriental melons (Cucumis melo L. var makuwa).</title>
        <authorList>
            <person name="Kwon S.-Y."/>
        </authorList>
    </citation>
    <scope>NUCLEOTIDE SEQUENCE [LARGE SCALE GENOMIC DNA]</scope>
    <source>
        <strain evidence="5">cv. Chang Bougi</strain>
        <strain evidence="4">cv. SW 3</strain>
        <tissue evidence="3">Leaf</tissue>
    </source>
</reference>
<gene>
    <name evidence="3" type="ORF">E5676_scaffold311G00440</name>
    <name evidence="2" type="ORF">E6C27_scaffold277G003250</name>
</gene>
<dbReference type="Gene3D" id="3.30.420.10">
    <property type="entry name" value="Ribonuclease H-like superfamily/Ribonuclease H"/>
    <property type="match status" value="1"/>
</dbReference>
<dbReference type="Gene3D" id="1.10.340.70">
    <property type="match status" value="1"/>
</dbReference>
<dbReference type="EMBL" id="SSTD01004842">
    <property type="protein sequence ID" value="TYK22805.1"/>
    <property type="molecule type" value="Genomic_DNA"/>
</dbReference>
<dbReference type="Proteomes" id="UP000321947">
    <property type="component" value="Unassembled WGS sequence"/>
</dbReference>
<evidence type="ECO:0000313" key="3">
    <source>
        <dbReference type="EMBL" id="TYK22805.1"/>
    </source>
</evidence>
<dbReference type="GO" id="GO:0015074">
    <property type="term" value="P:DNA integration"/>
    <property type="evidence" value="ECO:0007669"/>
    <property type="project" value="InterPro"/>
</dbReference>
<accession>A0A5D3DGW1</accession>
<protein>
    <submittedName>
        <fullName evidence="3">Retrotransposable element Tf2</fullName>
    </submittedName>
</protein>